<evidence type="ECO:0000256" key="1">
    <source>
        <dbReference type="ARBA" id="ARBA00022723"/>
    </source>
</evidence>
<dbReference type="Gene3D" id="1.10.1280.10">
    <property type="entry name" value="Di-copper center containing domain from catechol oxidase"/>
    <property type="match status" value="1"/>
</dbReference>
<feature type="domain" description="Tyrosinase copper-binding" evidence="3">
    <location>
        <begin position="389"/>
        <end position="400"/>
    </location>
</feature>
<reference evidence="4 5" key="1">
    <citation type="journal article" date="2018" name="Front. Microbiol.">
        <title>Genome-Wide Analysis of Corynespora cassiicola Leaf Fall Disease Putative Effectors.</title>
        <authorList>
            <person name="Lopez D."/>
            <person name="Ribeiro S."/>
            <person name="Label P."/>
            <person name="Fumanal B."/>
            <person name="Venisse J.S."/>
            <person name="Kohler A."/>
            <person name="de Oliveira R.R."/>
            <person name="Labutti K."/>
            <person name="Lipzen A."/>
            <person name="Lail K."/>
            <person name="Bauer D."/>
            <person name="Ohm R.A."/>
            <person name="Barry K.W."/>
            <person name="Spatafora J."/>
            <person name="Grigoriev I.V."/>
            <person name="Martin F.M."/>
            <person name="Pujade-Renaud V."/>
        </authorList>
    </citation>
    <scope>NUCLEOTIDE SEQUENCE [LARGE SCALE GENOMIC DNA]</scope>
    <source>
        <strain evidence="4 5">Philippines</strain>
    </source>
</reference>
<dbReference type="STRING" id="1448308.A0A2T2NJ62"/>
<sequence length="474" mass="53618">MLLRSTLFQHPSSLPSHLTSRKHLKMKLMMLYNAILLAFAAHSAHAHGTELIRHRGPLIKSYPDGASSYLTASTLNSTSPSQTPSPEPIAELHYKYLDVVVKLLSESTNECSFDNVVHRPSWAQMRDGARESYLTAVSCLHGRHPNGNKDTVFTTASRFRIDDFVVERTFMGRSHLFTGTFFHLNRWYLNLYEKALRLECGYDGALPYWDFSEHHQNITEDPIFANNATSMGGNGAPYPGGHGWVYLRYYNESFHIPPGSGGGCVYASPFHGEVVRLGVPLRYDEAYAKSSSFVWPTLENFEDLDMLSNDSTSPFKTNDRCITRDLNEYLGRLLRPTRIEDDLACRDLGCLLDRVNGIPVKSSHVLNLVNAARFAVGGLQLDPASAATDPIFWLMHANIDRLFSLWQAQDAARRFNETAHNQNPFNWMTGYPATDEPVRPDTIIRMAWLDDITPTRRVSDFGALMEAETCYYYN</sequence>
<dbReference type="Pfam" id="PF00264">
    <property type="entry name" value="Tyrosinase"/>
    <property type="match status" value="1"/>
</dbReference>
<evidence type="ECO:0000313" key="5">
    <source>
        <dbReference type="Proteomes" id="UP000240883"/>
    </source>
</evidence>
<dbReference type="InterPro" id="IPR008922">
    <property type="entry name" value="Di-copper_centre_dom_sf"/>
</dbReference>
<gene>
    <name evidence="4" type="ORF">BS50DRAFT_54977</name>
</gene>
<dbReference type="PANTHER" id="PTHR11474">
    <property type="entry name" value="TYROSINASE FAMILY MEMBER"/>
    <property type="match status" value="1"/>
</dbReference>
<dbReference type="Proteomes" id="UP000240883">
    <property type="component" value="Unassembled WGS sequence"/>
</dbReference>
<accession>A0A2T2NJ62</accession>
<proteinExistence type="predicted"/>
<dbReference type="InterPro" id="IPR050316">
    <property type="entry name" value="Tyrosinase/Hemocyanin"/>
</dbReference>
<dbReference type="PROSITE" id="PS00498">
    <property type="entry name" value="TYROSINASE_2"/>
    <property type="match status" value="1"/>
</dbReference>
<dbReference type="PRINTS" id="PR00092">
    <property type="entry name" value="TYROSINASE"/>
</dbReference>
<dbReference type="AlphaFoldDB" id="A0A2T2NJ62"/>
<dbReference type="EMBL" id="KZ678137">
    <property type="protein sequence ID" value="PSN65296.1"/>
    <property type="molecule type" value="Genomic_DNA"/>
</dbReference>
<dbReference type="GO" id="GO:0016491">
    <property type="term" value="F:oxidoreductase activity"/>
    <property type="evidence" value="ECO:0007669"/>
    <property type="project" value="InterPro"/>
</dbReference>
<evidence type="ECO:0000256" key="2">
    <source>
        <dbReference type="ARBA" id="ARBA00023008"/>
    </source>
</evidence>
<keyword evidence="1" id="KW-0479">Metal-binding</keyword>
<protein>
    <submittedName>
        <fullName evidence="4">Di-copper centre-containing protein</fullName>
    </submittedName>
</protein>
<dbReference type="InterPro" id="IPR002227">
    <property type="entry name" value="Tyrosinase_Cu-bd"/>
</dbReference>
<organism evidence="4 5">
    <name type="scientific">Corynespora cassiicola Philippines</name>
    <dbReference type="NCBI Taxonomy" id="1448308"/>
    <lineage>
        <taxon>Eukaryota</taxon>
        <taxon>Fungi</taxon>
        <taxon>Dikarya</taxon>
        <taxon>Ascomycota</taxon>
        <taxon>Pezizomycotina</taxon>
        <taxon>Dothideomycetes</taxon>
        <taxon>Pleosporomycetidae</taxon>
        <taxon>Pleosporales</taxon>
        <taxon>Corynesporascaceae</taxon>
        <taxon>Corynespora</taxon>
    </lineage>
</organism>
<dbReference type="OrthoDB" id="6132182at2759"/>
<evidence type="ECO:0000313" key="4">
    <source>
        <dbReference type="EMBL" id="PSN65296.1"/>
    </source>
</evidence>
<dbReference type="PANTHER" id="PTHR11474:SF126">
    <property type="entry name" value="TYROSINASE-LIKE PROTEIN TYR-1-RELATED"/>
    <property type="match status" value="1"/>
</dbReference>
<dbReference type="GO" id="GO:0046872">
    <property type="term" value="F:metal ion binding"/>
    <property type="evidence" value="ECO:0007669"/>
    <property type="project" value="UniProtKB-KW"/>
</dbReference>
<dbReference type="SUPFAM" id="SSF48056">
    <property type="entry name" value="Di-copper centre-containing domain"/>
    <property type="match status" value="1"/>
</dbReference>
<evidence type="ECO:0000259" key="3">
    <source>
        <dbReference type="PROSITE" id="PS00498"/>
    </source>
</evidence>
<keyword evidence="5" id="KW-1185">Reference proteome</keyword>
<name>A0A2T2NJ62_CORCC</name>
<keyword evidence="2" id="KW-0186">Copper</keyword>